<evidence type="ECO:0000313" key="6">
    <source>
        <dbReference type="Proteomes" id="UP001150879"/>
    </source>
</evidence>
<dbReference type="PROSITE" id="PS51683">
    <property type="entry name" value="SAM_OMT_II"/>
    <property type="match status" value="1"/>
</dbReference>
<organism evidence="5 6">
    <name type="scientific">Penicillium cf. griseofulvum</name>
    <dbReference type="NCBI Taxonomy" id="2972120"/>
    <lineage>
        <taxon>Eukaryota</taxon>
        <taxon>Fungi</taxon>
        <taxon>Dikarya</taxon>
        <taxon>Ascomycota</taxon>
        <taxon>Pezizomycotina</taxon>
        <taxon>Eurotiomycetes</taxon>
        <taxon>Eurotiomycetidae</taxon>
        <taxon>Eurotiales</taxon>
        <taxon>Aspergillaceae</taxon>
        <taxon>Penicillium</taxon>
    </lineage>
</organism>
<evidence type="ECO:0000256" key="2">
    <source>
        <dbReference type="ARBA" id="ARBA00022679"/>
    </source>
</evidence>
<protein>
    <submittedName>
        <fullName evidence="5">Winged helix-turn-helix transcription repressor DNA-binding</fullName>
    </submittedName>
</protein>
<dbReference type="SUPFAM" id="SSF53335">
    <property type="entry name" value="S-adenosyl-L-methionine-dependent methyltransferases"/>
    <property type="match status" value="1"/>
</dbReference>
<keyword evidence="1" id="KW-0489">Methyltransferase</keyword>
<reference evidence="5" key="1">
    <citation type="submission" date="2022-11" db="EMBL/GenBank/DDBJ databases">
        <authorList>
            <person name="Petersen C."/>
        </authorList>
    </citation>
    <scope>NUCLEOTIDE SEQUENCE</scope>
    <source>
        <strain evidence="5">IBT 16849</strain>
    </source>
</reference>
<dbReference type="InterPro" id="IPR016461">
    <property type="entry name" value="COMT-like"/>
</dbReference>
<evidence type="ECO:0000256" key="1">
    <source>
        <dbReference type="ARBA" id="ARBA00022603"/>
    </source>
</evidence>
<dbReference type="Pfam" id="PF00891">
    <property type="entry name" value="Methyltransf_2"/>
    <property type="match status" value="1"/>
</dbReference>
<dbReference type="PANTHER" id="PTHR43712:SF17">
    <property type="entry name" value="O-METHYLTRANSFERASE"/>
    <property type="match status" value="1"/>
</dbReference>
<keyword evidence="3" id="KW-0949">S-adenosyl-L-methionine</keyword>
<evidence type="ECO:0000259" key="4">
    <source>
        <dbReference type="Pfam" id="PF00891"/>
    </source>
</evidence>
<dbReference type="Gene3D" id="3.40.50.150">
    <property type="entry name" value="Vaccinia Virus protein VP39"/>
    <property type="match status" value="1"/>
</dbReference>
<dbReference type="Gene3D" id="1.10.10.10">
    <property type="entry name" value="Winged helix-like DNA-binding domain superfamily/Winged helix DNA-binding domain"/>
    <property type="match status" value="1"/>
</dbReference>
<keyword evidence="2" id="KW-0808">Transferase</keyword>
<evidence type="ECO:0000313" key="5">
    <source>
        <dbReference type="EMBL" id="KAJ5184382.1"/>
    </source>
</evidence>
<keyword evidence="5" id="KW-0238">DNA-binding</keyword>
<feature type="domain" description="O-methyltransferase C-terminal" evidence="4">
    <location>
        <begin position="296"/>
        <end position="440"/>
    </location>
</feature>
<dbReference type="GO" id="GO:0044550">
    <property type="term" value="P:secondary metabolite biosynthetic process"/>
    <property type="evidence" value="ECO:0007669"/>
    <property type="project" value="UniProtKB-ARBA"/>
</dbReference>
<dbReference type="EMBL" id="JAPQKP010000006">
    <property type="protein sequence ID" value="KAJ5184382.1"/>
    <property type="molecule type" value="Genomic_DNA"/>
</dbReference>
<dbReference type="GO" id="GO:0003677">
    <property type="term" value="F:DNA binding"/>
    <property type="evidence" value="ECO:0007669"/>
    <property type="project" value="UniProtKB-KW"/>
</dbReference>
<dbReference type="InterPro" id="IPR036388">
    <property type="entry name" value="WH-like_DNA-bd_sf"/>
</dbReference>
<accession>A0A9W9IUM9</accession>
<name>A0A9W9IUM9_9EURO</name>
<dbReference type="Proteomes" id="UP001150879">
    <property type="component" value="Unassembled WGS sequence"/>
</dbReference>
<reference evidence="5" key="2">
    <citation type="journal article" date="2023" name="IMA Fungus">
        <title>Comparative genomic study of the Penicillium genus elucidates a diverse pangenome and 15 lateral gene transfer events.</title>
        <authorList>
            <person name="Petersen C."/>
            <person name="Sorensen T."/>
            <person name="Nielsen M.R."/>
            <person name="Sondergaard T.E."/>
            <person name="Sorensen J.L."/>
            <person name="Fitzpatrick D.A."/>
            <person name="Frisvad J.C."/>
            <person name="Nielsen K.L."/>
        </authorList>
    </citation>
    <scope>NUCLEOTIDE SEQUENCE</scope>
    <source>
        <strain evidence="5">IBT 16849</strain>
    </source>
</reference>
<dbReference type="GO" id="GO:0032259">
    <property type="term" value="P:methylation"/>
    <property type="evidence" value="ECO:0007669"/>
    <property type="project" value="UniProtKB-KW"/>
</dbReference>
<proteinExistence type="predicted"/>
<dbReference type="AlphaFoldDB" id="A0A9W9IUM9"/>
<keyword evidence="6" id="KW-1185">Reference proteome</keyword>
<dbReference type="InterPro" id="IPR029063">
    <property type="entry name" value="SAM-dependent_MTases_sf"/>
</dbReference>
<dbReference type="GO" id="GO:0008171">
    <property type="term" value="F:O-methyltransferase activity"/>
    <property type="evidence" value="ECO:0007669"/>
    <property type="project" value="InterPro"/>
</dbReference>
<feature type="non-terminal residue" evidence="5">
    <location>
        <position position="1"/>
    </location>
</feature>
<dbReference type="InterPro" id="IPR001077">
    <property type="entry name" value="COMT_C"/>
</dbReference>
<gene>
    <name evidence="5" type="ORF">N7472_009222</name>
</gene>
<evidence type="ECO:0000256" key="3">
    <source>
        <dbReference type="ARBA" id="ARBA00022691"/>
    </source>
</evidence>
<comment type="caution">
    <text evidence="5">The sequence shown here is derived from an EMBL/GenBank/DDBJ whole genome shotgun (WGS) entry which is preliminary data.</text>
</comment>
<dbReference type="PANTHER" id="PTHR43712">
    <property type="entry name" value="PUTATIVE (AFU_ORTHOLOGUE AFUA_4G14580)-RELATED"/>
    <property type="match status" value="1"/>
</dbReference>
<sequence length="467" mass="51865">MFDFTGYTHTYSSFPPSRPVLALKFSSMAGQNEKNTSCSVDLLIVTRPSMAEAVPDLLKEVTKGVDSLTTGTDENRKDLLVKCRALTQALETPRETMADHCWGQMGAITAIGFGVDSGLWMLMAQNGDKPQKVTDSAVSLGVDPQLLGGFHLTRRTTLVKFILGRLMRHACAMGLLVETGEDEYRSTNYTKALSLPQLGHGYLGLTAATGAGTLRFHEFSRKRGWVNPTDCQDTSLMYAYGTDKNMFSWVHDLGYGKHLNDYLGGYNIGRPWWMDPCVYPVKERLIDGADCSPDAPFLVDIGGNVGHDLARFHSLYPNTPGKTPGKLILQDLPMMIPQIEDLDPAIVRMEYDFHHEQPIKGARAYYIHSTLHNWSDDVCESILARVKEAVKPGYSRLLINENVIPHTVAHWEATGLDMMMLTLFSAEERTTAAWYDLVERRAGLKIINILGAGNGVESVIECVNDRL</sequence>